<proteinExistence type="predicted"/>
<dbReference type="Gene3D" id="3.40.50.300">
    <property type="entry name" value="P-loop containing nucleotide triphosphate hydrolases"/>
    <property type="match status" value="2"/>
</dbReference>
<protein>
    <submittedName>
        <fullName evidence="6">Helicase</fullName>
    </submittedName>
</protein>
<name>A0A317EVC8_9SPHI</name>
<dbReference type="PROSITE" id="PS51194">
    <property type="entry name" value="HELICASE_CTER"/>
    <property type="match status" value="1"/>
</dbReference>
<reference evidence="6 7" key="1">
    <citation type="submission" date="2018-05" db="EMBL/GenBank/DDBJ databases">
        <title>Pedobacter paludis sp. nov., isolated from wetland soil.</title>
        <authorList>
            <person name="Zhang Y."/>
            <person name="Wang G."/>
        </authorList>
    </citation>
    <scope>NUCLEOTIDE SEQUENCE [LARGE SCALE GENOMIC DNA]</scope>
    <source>
        <strain evidence="6 7">KCTC22721</strain>
    </source>
</reference>
<keyword evidence="4" id="KW-0067">ATP-binding</keyword>
<dbReference type="InterPro" id="IPR050699">
    <property type="entry name" value="RNA-DNA_Helicase"/>
</dbReference>
<keyword evidence="7" id="KW-1185">Reference proteome</keyword>
<dbReference type="PANTHER" id="PTHR12131:SF1">
    <property type="entry name" value="ATP-DEPENDENT RNA HELICASE SUPV3L1, MITOCHONDRIAL-RELATED"/>
    <property type="match status" value="1"/>
</dbReference>
<sequence>MDRIEETTNVLRQINKFNSKEISDDILIKSVCDYFNEIKNDTLNQSDLKFLKYISNVAGIPHYFDILNRQFNQETEIEEYNLNTFSSLLYESTLHTNENLKVHKYQMKIMDLFQIGKLNRYFLSASTSFGKTHIVFEIIKKMNYENVVLIFPTIALLSENLEKLISDDNYEYFRGKYKIHTLSEVSEFEENNLFIYTPERFLSFKEKNPTSITFNFAFVDEIYKIDNEYLIDEEVKENERDVAYRLSVFYALENNVDVLLAGPYIDFYDSTKTGYNGSFDKFLTQNEIELINYNQYEIVSKSYEDIKSKKHIEINKFLEFDFVSNKKTDRLIEIVKKINEINENTIIYCSTRNYSETYATTLLESDVLNNHSDSDYSDFIKHISKNFSKDWTIIKALQKGIGVHHGLIPKYIQKEIISLFNTGQLKVLLSTTTITEGVNTSAKNLIVLHSKKGDKELKKFDAKNIAGRAGRFLYHYSGRVIVLQNDFMKAIESEPEGIKHKNYDLQAPKDEIDLFYSKDEFLSKADQDRKKDIKAEQEIRGIPDEIFNLYKVVSRLDKITIYDEIKKLSASEIESIKTLIRVVNYKMDIDYDGFQVILKVIRPIVKNQKLIFLIDYKGLNGEFSTLTHLLHFYLTGGFIGSIKYKISQNVKIDKAISDTAEFVYNTLKYQVVKYLGVFNIMYRFIQAQDIGKAFEDVAGIDKLLVKLEYNALTDNGRIASDYGVPSSVLEYYENIDKSKDIKANFDNYEIKIFDRIETIINRTDKSTNA</sequence>
<dbReference type="SMART" id="SM00490">
    <property type="entry name" value="HELICc"/>
    <property type="match status" value="1"/>
</dbReference>
<keyword evidence="2" id="KW-0378">Hydrolase</keyword>
<evidence type="ECO:0000256" key="2">
    <source>
        <dbReference type="ARBA" id="ARBA00022801"/>
    </source>
</evidence>
<dbReference type="Pfam" id="PF00271">
    <property type="entry name" value="Helicase_C"/>
    <property type="match status" value="1"/>
</dbReference>
<evidence type="ECO:0000256" key="1">
    <source>
        <dbReference type="ARBA" id="ARBA00022741"/>
    </source>
</evidence>
<organism evidence="6 7">
    <name type="scientific">Pedobacter yonginense</name>
    <dbReference type="NCBI Taxonomy" id="651869"/>
    <lineage>
        <taxon>Bacteria</taxon>
        <taxon>Pseudomonadati</taxon>
        <taxon>Bacteroidota</taxon>
        <taxon>Sphingobacteriia</taxon>
        <taxon>Sphingobacteriales</taxon>
        <taxon>Sphingobacteriaceae</taxon>
        <taxon>Pedobacter</taxon>
    </lineage>
</organism>
<evidence type="ECO:0000256" key="3">
    <source>
        <dbReference type="ARBA" id="ARBA00022806"/>
    </source>
</evidence>
<dbReference type="GO" id="GO:0016787">
    <property type="term" value="F:hydrolase activity"/>
    <property type="evidence" value="ECO:0007669"/>
    <property type="project" value="UniProtKB-KW"/>
</dbReference>
<comment type="caution">
    <text evidence="6">The sequence shown here is derived from an EMBL/GenBank/DDBJ whole genome shotgun (WGS) entry which is preliminary data.</text>
</comment>
<keyword evidence="1" id="KW-0547">Nucleotide-binding</keyword>
<evidence type="ECO:0000313" key="6">
    <source>
        <dbReference type="EMBL" id="PWS29166.1"/>
    </source>
</evidence>
<accession>A0A317EVC8</accession>
<dbReference type="GO" id="GO:0004386">
    <property type="term" value="F:helicase activity"/>
    <property type="evidence" value="ECO:0007669"/>
    <property type="project" value="UniProtKB-KW"/>
</dbReference>
<dbReference type="InterPro" id="IPR027417">
    <property type="entry name" value="P-loop_NTPase"/>
</dbReference>
<dbReference type="SUPFAM" id="SSF52540">
    <property type="entry name" value="P-loop containing nucleoside triphosphate hydrolases"/>
    <property type="match status" value="2"/>
</dbReference>
<dbReference type="AlphaFoldDB" id="A0A317EVC8"/>
<dbReference type="Proteomes" id="UP000245379">
    <property type="component" value="Unassembled WGS sequence"/>
</dbReference>
<dbReference type="PANTHER" id="PTHR12131">
    <property type="entry name" value="ATP-DEPENDENT RNA AND DNA HELICASE"/>
    <property type="match status" value="1"/>
</dbReference>
<evidence type="ECO:0000259" key="5">
    <source>
        <dbReference type="PROSITE" id="PS51194"/>
    </source>
</evidence>
<evidence type="ECO:0000313" key="7">
    <source>
        <dbReference type="Proteomes" id="UP000245379"/>
    </source>
</evidence>
<evidence type="ECO:0000256" key="4">
    <source>
        <dbReference type="ARBA" id="ARBA00022840"/>
    </source>
</evidence>
<dbReference type="InterPro" id="IPR001650">
    <property type="entry name" value="Helicase_C-like"/>
</dbReference>
<feature type="domain" description="Helicase C-terminal" evidence="5">
    <location>
        <begin position="330"/>
        <end position="513"/>
    </location>
</feature>
<dbReference type="EMBL" id="QGNZ01000001">
    <property type="protein sequence ID" value="PWS29166.1"/>
    <property type="molecule type" value="Genomic_DNA"/>
</dbReference>
<dbReference type="OrthoDB" id="9812126at2"/>
<gene>
    <name evidence="6" type="ORF">DHW03_04900</name>
</gene>
<dbReference type="GO" id="GO:0005524">
    <property type="term" value="F:ATP binding"/>
    <property type="evidence" value="ECO:0007669"/>
    <property type="project" value="UniProtKB-KW"/>
</dbReference>
<dbReference type="RefSeq" id="WP_109924594.1">
    <property type="nucleotide sequence ID" value="NZ_QGNZ01000001.1"/>
</dbReference>
<keyword evidence="3 6" id="KW-0347">Helicase</keyword>